<dbReference type="InterPro" id="IPR013556">
    <property type="entry name" value="Flag_M-ring_C"/>
</dbReference>
<feature type="transmembrane region" description="Helical" evidence="11">
    <location>
        <begin position="429"/>
        <end position="449"/>
    </location>
</feature>
<dbReference type="GO" id="GO:0009431">
    <property type="term" value="C:bacterial-type flagellum basal body, MS ring"/>
    <property type="evidence" value="ECO:0007669"/>
    <property type="project" value="InterPro"/>
</dbReference>
<evidence type="ECO:0000256" key="8">
    <source>
        <dbReference type="ARBA" id="ARBA00023143"/>
    </source>
</evidence>
<evidence type="ECO:0000313" key="14">
    <source>
        <dbReference type="EMBL" id="OFI06804.1"/>
    </source>
</evidence>
<comment type="function">
    <text evidence="9">The M ring may be actively involved in energy transduction.</text>
</comment>
<dbReference type="InterPro" id="IPR043427">
    <property type="entry name" value="YscJ/FliF"/>
</dbReference>
<dbReference type="Pfam" id="PF01514">
    <property type="entry name" value="YscJ_FliF"/>
    <property type="match status" value="1"/>
</dbReference>
<gene>
    <name evidence="14" type="primary">fliF</name>
    <name evidence="14" type="ORF">CLOACE_07870</name>
</gene>
<keyword evidence="7 11" id="KW-0472">Membrane</keyword>
<evidence type="ECO:0000256" key="2">
    <source>
        <dbReference type="ARBA" id="ARBA00004651"/>
    </source>
</evidence>
<comment type="caution">
    <text evidence="14">The sequence shown here is derived from an EMBL/GenBank/DDBJ whole genome shotgun (WGS) entry which is preliminary data.</text>
</comment>
<dbReference type="AlphaFoldDB" id="A0A1E8F049"/>
<evidence type="ECO:0000256" key="5">
    <source>
        <dbReference type="ARBA" id="ARBA00022692"/>
    </source>
</evidence>
<name>A0A1E8F049_9CLOT</name>
<dbReference type="STRING" id="1121290.CLAOCE_07870"/>
<feature type="compositionally biased region" description="Low complexity" evidence="10">
    <location>
        <begin position="313"/>
        <end position="324"/>
    </location>
</feature>
<dbReference type="EMBL" id="LZFO01000008">
    <property type="protein sequence ID" value="OFI06804.1"/>
    <property type="molecule type" value="Genomic_DNA"/>
</dbReference>
<comment type="subcellular location">
    <subcellularLocation>
        <location evidence="1 9">Bacterial flagellum basal body</location>
    </subcellularLocation>
    <subcellularLocation>
        <location evidence="2">Cell membrane</location>
        <topology evidence="2">Multi-pass membrane protein</topology>
    </subcellularLocation>
</comment>
<dbReference type="Pfam" id="PF08345">
    <property type="entry name" value="YscJ_FliF_C"/>
    <property type="match status" value="1"/>
</dbReference>
<protein>
    <recommendedName>
        <fullName evidence="9">Flagellar M-ring protein</fullName>
    </recommendedName>
</protein>
<evidence type="ECO:0000256" key="1">
    <source>
        <dbReference type="ARBA" id="ARBA00004117"/>
    </source>
</evidence>
<keyword evidence="14" id="KW-0282">Flagellum</keyword>
<evidence type="ECO:0000256" key="9">
    <source>
        <dbReference type="PIRNR" id="PIRNR004862"/>
    </source>
</evidence>
<dbReference type="Gene3D" id="3.30.300.30">
    <property type="match status" value="1"/>
</dbReference>
<dbReference type="InterPro" id="IPR000067">
    <property type="entry name" value="FlgMring_FliF"/>
</dbReference>
<keyword evidence="5 11" id="KW-0812">Transmembrane</keyword>
<dbReference type="GO" id="GO:0005886">
    <property type="term" value="C:plasma membrane"/>
    <property type="evidence" value="ECO:0007669"/>
    <property type="project" value="UniProtKB-SubCell"/>
</dbReference>
<evidence type="ECO:0000256" key="6">
    <source>
        <dbReference type="ARBA" id="ARBA00022989"/>
    </source>
</evidence>
<keyword evidence="15" id="KW-1185">Reference proteome</keyword>
<keyword evidence="14" id="KW-0966">Cell projection</keyword>
<evidence type="ECO:0000313" key="15">
    <source>
        <dbReference type="Proteomes" id="UP000175744"/>
    </source>
</evidence>
<keyword evidence="4" id="KW-1003">Cell membrane</keyword>
<keyword evidence="6 11" id="KW-1133">Transmembrane helix</keyword>
<organism evidence="14 15">
    <name type="scientific">Clostridium acetireducens DSM 10703</name>
    <dbReference type="NCBI Taxonomy" id="1121290"/>
    <lineage>
        <taxon>Bacteria</taxon>
        <taxon>Bacillati</taxon>
        <taxon>Bacillota</taxon>
        <taxon>Clostridia</taxon>
        <taxon>Eubacteriales</taxon>
        <taxon>Clostridiaceae</taxon>
        <taxon>Clostridium</taxon>
    </lineage>
</organism>
<dbReference type="PANTHER" id="PTHR30046">
    <property type="entry name" value="FLAGELLAR M-RING PROTEIN"/>
    <property type="match status" value="1"/>
</dbReference>
<evidence type="ECO:0000256" key="7">
    <source>
        <dbReference type="ARBA" id="ARBA00023136"/>
    </source>
</evidence>
<feature type="transmembrane region" description="Helical" evidence="11">
    <location>
        <begin position="24"/>
        <end position="42"/>
    </location>
</feature>
<dbReference type="GO" id="GO:0003774">
    <property type="term" value="F:cytoskeletal motor activity"/>
    <property type="evidence" value="ECO:0007669"/>
    <property type="project" value="InterPro"/>
</dbReference>
<dbReference type="GO" id="GO:0071973">
    <property type="term" value="P:bacterial-type flagellum-dependent cell motility"/>
    <property type="evidence" value="ECO:0007669"/>
    <property type="project" value="InterPro"/>
</dbReference>
<evidence type="ECO:0000256" key="3">
    <source>
        <dbReference type="ARBA" id="ARBA00007971"/>
    </source>
</evidence>
<feature type="region of interest" description="Disordered" evidence="10">
    <location>
        <begin position="292"/>
        <end position="335"/>
    </location>
</feature>
<sequence length="524" mass="58905">MNKLSEWFKKLVEKWKSFSKKKKIAFGVLFVGILATLIYIGVSLGSTKYGVLFSNMDKTDSSAVYNKLKEKKVDVKVEGNNILVPKDEVDKIRMEVMSEVPLTNGSQGFEILDKNKFGTTEEEMKINYQRALQGELERTIKAFPEVQDSRVHLVLPSDTAFVKDVTPGNAAVTVKLKPEKSLSTEQVKAIVSLVSGSTKNIPKDNVKIIDSNMQELTANLFDEEDKEATTPLEKQHQLKKEYEKNLESKVLNLLEPVYGKGKIQVKINADLDFDAVQRDATDYNTRNVVVSEHSVRDRNTENENGAGVGNDPNQNRIANENNNNAVSTHEENTRNYNVPKVEEKTIKAPGSVNRITTSVIIDGTLDPAERASVNNVVSGAVGFNANRGNGVGDVISVEGMPFDNALENKANKDLEEMKKLEEQKKKKKLYTILGILAVLAIVAGVIIYIKRKKRLEEEEELESQELEFIMPEEESKEETVKFKPIDFEGQNEKTHLENEIKKYAKEKPDQVAEIIKAWLAEDER</sequence>
<dbReference type="RefSeq" id="WP_070109741.1">
    <property type="nucleotide sequence ID" value="NZ_LZFO01000008.1"/>
</dbReference>
<dbReference type="InterPro" id="IPR045851">
    <property type="entry name" value="AMP-bd_C_sf"/>
</dbReference>
<comment type="similarity">
    <text evidence="3 9">Belongs to the FliF family.</text>
</comment>
<evidence type="ECO:0000256" key="4">
    <source>
        <dbReference type="ARBA" id="ARBA00022475"/>
    </source>
</evidence>
<keyword evidence="8 9" id="KW-0975">Bacterial flagellum</keyword>
<evidence type="ECO:0000256" key="10">
    <source>
        <dbReference type="SAM" id="MobiDB-lite"/>
    </source>
</evidence>
<evidence type="ECO:0000259" key="12">
    <source>
        <dbReference type="Pfam" id="PF01514"/>
    </source>
</evidence>
<dbReference type="OrthoDB" id="9807026at2"/>
<dbReference type="Proteomes" id="UP000175744">
    <property type="component" value="Unassembled WGS sequence"/>
</dbReference>
<keyword evidence="14" id="KW-0969">Cilium</keyword>
<dbReference type="PIRSF" id="PIRSF004862">
    <property type="entry name" value="FliF"/>
    <property type="match status" value="1"/>
</dbReference>
<dbReference type="PATRIC" id="fig|1121290.3.peg.799"/>
<dbReference type="PANTHER" id="PTHR30046:SF0">
    <property type="entry name" value="FLAGELLAR M-RING PROTEIN"/>
    <property type="match status" value="1"/>
</dbReference>
<dbReference type="InterPro" id="IPR006182">
    <property type="entry name" value="FliF_N_dom"/>
</dbReference>
<reference evidence="14 15" key="1">
    <citation type="submission" date="2016-06" db="EMBL/GenBank/DDBJ databases">
        <title>Genome sequence of Clostridium acetireducens DSM 10703.</title>
        <authorList>
            <person name="Poehlein A."/>
            <person name="Fluechter S."/>
            <person name="Duerre P."/>
            <person name="Daniel R."/>
        </authorList>
    </citation>
    <scope>NUCLEOTIDE SEQUENCE [LARGE SCALE GENOMIC DNA]</scope>
    <source>
        <strain evidence="14 15">DSM 10703</strain>
    </source>
</reference>
<dbReference type="PRINTS" id="PR01009">
    <property type="entry name" value="FLGMRINGFLIF"/>
</dbReference>
<feature type="domain" description="Flagellar M-ring C-terminal" evidence="13">
    <location>
        <begin position="254"/>
        <end position="402"/>
    </location>
</feature>
<feature type="domain" description="Flagellar M-ring N-terminal" evidence="12">
    <location>
        <begin position="46"/>
        <end position="217"/>
    </location>
</feature>
<accession>A0A1E8F049</accession>
<proteinExistence type="inferred from homology"/>
<evidence type="ECO:0000256" key="11">
    <source>
        <dbReference type="SAM" id="Phobius"/>
    </source>
</evidence>
<evidence type="ECO:0000259" key="13">
    <source>
        <dbReference type="Pfam" id="PF08345"/>
    </source>
</evidence>
<dbReference type="NCBIfam" id="TIGR00206">
    <property type="entry name" value="fliF"/>
    <property type="match status" value="1"/>
</dbReference>